<reference evidence="1" key="1">
    <citation type="submission" date="2022-07" db="EMBL/GenBank/DDBJ databases">
        <title>Phylogenomic reconstructions and comparative analyses of Kickxellomycotina fungi.</title>
        <authorList>
            <person name="Reynolds N.K."/>
            <person name="Stajich J.E."/>
            <person name="Barry K."/>
            <person name="Grigoriev I.V."/>
            <person name="Crous P."/>
            <person name="Smith M.E."/>
        </authorList>
    </citation>
    <scope>NUCLEOTIDE SEQUENCE</scope>
    <source>
        <strain evidence="1">CBS 190363</strain>
    </source>
</reference>
<gene>
    <name evidence="1" type="ORF">IWW38_004404</name>
</gene>
<evidence type="ECO:0000313" key="2">
    <source>
        <dbReference type="Proteomes" id="UP001139981"/>
    </source>
</evidence>
<name>A0ACC1LZI0_9FUNG</name>
<keyword evidence="2" id="KW-1185">Reference proteome</keyword>
<accession>A0ACC1LZI0</accession>
<comment type="caution">
    <text evidence="1">The sequence shown here is derived from an EMBL/GenBank/DDBJ whole genome shotgun (WGS) entry which is preliminary data.</text>
</comment>
<organism evidence="1 2">
    <name type="scientific">Coemansia aciculifera</name>
    <dbReference type="NCBI Taxonomy" id="417176"/>
    <lineage>
        <taxon>Eukaryota</taxon>
        <taxon>Fungi</taxon>
        <taxon>Fungi incertae sedis</taxon>
        <taxon>Zoopagomycota</taxon>
        <taxon>Kickxellomycotina</taxon>
        <taxon>Kickxellomycetes</taxon>
        <taxon>Kickxellales</taxon>
        <taxon>Kickxellaceae</taxon>
        <taxon>Coemansia</taxon>
    </lineage>
</organism>
<proteinExistence type="predicted"/>
<dbReference type="EMBL" id="JANBVB010001584">
    <property type="protein sequence ID" value="KAJ2889945.1"/>
    <property type="molecule type" value="Genomic_DNA"/>
</dbReference>
<sequence>IIANKQKSEDIYYSVCRCTGNMRINLVCGTIGCGQHVNGHAKDIFNKTHHPYFMELQSQCV</sequence>
<feature type="non-terminal residue" evidence="1">
    <location>
        <position position="1"/>
    </location>
</feature>
<evidence type="ECO:0000313" key="1">
    <source>
        <dbReference type="EMBL" id="KAJ2889945.1"/>
    </source>
</evidence>
<dbReference type="Proteomes" id="UP001139981">
    <property type="component" value="Unassembled WGS sequence"/>
</dbReference>
<protein>
    <submittedName>
        <fullName evidence="1">Uncharacterized protein</fullName>
    </submittedName>
</protein>